<evidence type="ECO:0000313" key="4">
    <source>
        <dbReference type="Proteomes" id="UP001558713"/>
    </source>
</evidence>
<dbReference type="Proteomes" id="UP001558713">
    <property type="component" value="Unassembled WGS sequence"/>
</dbReference>
<keyword evidence="1 3" id="KW-0649">Protein kinase inhibitor</keyword>
<dbReference type="PANTHER" id="PTHR33142">
    <property type="entry name" value="CYCLIN-DEPENDENT PROTEIN KINASE INHIBITOR SMR13"/>
    <property type="match status" value="1"/>
</dbReference>
<evidence type="ECO:0000256" key="1">
    <source>
        <dbReference type="ARBA" id="ARBA00023013"/>
    </source>
</evidence>
<dbReference type="AlphaFoldDB" id="A0ABD1C0B0"/>
<organism evidence="3 4">
    <name type="scientific">Cardamine amara subsp. amara</name>
    <dbReference type="NCBI Taxonomy" id="228776"/>
    <lineage>
        <taxon>Eukaryota</taxon>
        <taxon>Viridiplantae</taxon>
        <taxon>Streptophyta</taxon>
        <taxon>Embryophyta</taxon>
        <taxon>Tracheophyta</taxon>
        <taxon>Spermatophyta</taxon>
        <taxon>Magnoliopsida</taxon>
        <taxon>eudicotyledons</taxon>
        <taxon>Gunneridae</taxon>
        <taxon>Pentapetalae</taxon>
        <taxon>rosids</taxon>
        <taxon>malvids</taxon>
        <taxon>Brassicales</taxon>
        <taxon>Brassicaceae</taxon>
        <taxon>Cardamineae</taxon>
        <taxon>Cardamine</taxon>
    </lineage>
</organism>
<sequence>MRFSGKPHHQLDGEIEETTDGKRWVIAGITSRSPLKPINISSSGITVTETEDQDQCPTTPTAVSFRIPRVLPCPAAPKKRKPSTKCSYGTEAKVFFSPPDLETVFIQRAS</sequence>
<dbReference type="InterPro" id="IPR040389">
    <property type="entry name" value="SMR"/>
</dbReference>
<dbReference type="GO" id="GO:0004860">
    <property type="term" value="F:protein kinase inhibitor activity"/>
    <property type="evidence" value="ECO:0007669"/>
    <property type="project" value="UniProtKB-KW"/>
</dbReference>
<proteinExistence type="predicted"/>
<name>A0ABD1C0B0_CARAN</name>
<protein>
    <submittedName>
        <fullName evidence="3">Cyclin-dependent protein kinase inhibitor SMR8</fullName>
    </submittedName>
</protein>
<reference evidence="3 4" key="1">
    <citation type="submission" date="2024-04" db="EMBL/GenBank/DDBJ databases">
        <title>Genome assembly C_amara_ONT_v2.</title>
        <authorList>
            <person name="Yant L."/>
            <person name="Moore C."/>
            <person name="Slenker M."/>
        </authorList>
    </citation>
    <scope>NUCLEOTIDE SEQUENCE [LARGE SCALE GENOMIC DNA]</scope>
    <source>
        <tissue evidence="3">Leaf</tissue>
    </source>
</reference>
<evidence type="ECO:0000256" key="2">
    <source>
        <dbReference type="ARBA" id="ARBA00023306"/>
    </source>
</evidence>
<dbReference type="EMBL" id="JBANAX010000090">
    <property type="protein sequence ID" value="KAL1222820.1"/>
    <property type="molecule type" value="Genomic_DNA"/>
</dbReference>
<accession>A0ABD1C0B0</accession>
<dbReference type="PANTHER" id="PTHR33142:SF39">
    <property type="entry name" value="CYCLIN-DEPENDENT PROTEIN KINASE INHIBITOR SMR8"/>
    <property type="match status" value="1"/>
</dbReference>
<comment type="caution">
    <text evidence="3">The sequence shown here is derived from an EMBL/GenBank/DDBJ whole genome shotgun (WGS) entry which is preliminary data.</text>
</comment>
<keyword evidence="4" id="KW-1185">Reference proteome</keyword>
<keyword evidence="2" id="KW-0131">Cell cycle</keyword>
<gene>
    <name evidence="3" type="ORF">V5N11_022128</name>
</gene>
<evidence type="ECO:0000313" key="3">
    <source>
        <dbReference type="EMBL" id="KAL1222820.1"/>
    </source>
</evidence>